<dbReference type="NCBIfam" id="NF006477">
    <property type="entry name" value="PRK08881.1"/>
    <property type="match status" value="1"/>
</dbReference>
<reference evidence="7" key="1">
    <citation type="submission" date="2023-09" db="EMBL/GenBank/DDBJ databases">
        <title>Genomes of two closely related lineages of the louse Polyplax serrata with different host specificities.</title>
        <authorList>
            <person name="Martinu J."/>
            <person name="Tarabai H."/>
            <person name="Stefka J."/>
            <person name="Hypsa V."/>
        </authorList>
    </citation>
    <scope>NUCLEOTIDE SEQUENCE [LARGE SCALE GENOMIC DNA]</scope>
    <source>
        <strain evidence="7">HR10_N</strain>
    </source>
</reference>
<evidence type="ECO:0000256" key="5">
    <source>
        <dbReference type="ARBA" id="ARBA00035312"/>
    </source>
</evidence>
<comment type="subunit">
    <text evidence="6">Part of the 30S ribosomal subunit. Contacts proteins S3 and S10.</text>
</comment>
<evidence type="ECO:0000256" key="3">
    <source>
        <dbReference type="ARBA" id="ARBA00023274"/>
    </source>
</evidence>
<evidence type="ECO:0000313" key="7">
    <source>
        <dbReference type="EMBL" id="WWR12154.1"/>
    </source>
</evidence>
<organism evidence="7 8">
    <name type="scientific">Candidatus Legionella polyplacis</name>
    <dbReference type="NCBI Taxonomy" id="2005262"/>
    <lineage>
        <taxon>Bacteria</taxon>
        <taxon>Pseudomonadati</taxon>
        <taxon>Pseudomonadota</taxon>
        <taxon>Gammaproteobacteria</taxon>
        <taxon>Legionellales</taxon>
        <taxon>Legionellaceae</taxon>
        <taxon>Legionella</taxon>
    </lineage>
</organism>
<dbReference type="Gene3D" id="1.10.287.1480">
    <property type="match status" value="1"/>
</dbReference>
<evidence type="ECO:0000256" key="2">
    <source>
        <dbReference type="ARBA" id="ARBA00022980"/>
    </source>
</evidence>
<dbReference type="PROSITE" id="PS00527">
    <property type="entry name" value="RIBOSOMAL_S14"/>
    <property type="match status" value="1"/>
</dbReference>
<protein>
    <recommendedName>
        <fullName evidence="4">Small ribosomal subunit protein uS14</fullName>
    </recommendedName>
    <alternativeName>
        <fullName evidence="5">30S ribosomal protein S14</fullName>
    </alternativeName>
</protein>
<evidence type="ECO:0000256" key="6">
    <source>
        <dbReference type="ARBA" id="ARBA00047110"/>
    </source>
</evidence>
<dbReference type="InterPro" id="IPR001209">
    <property type="entry name" value="Ribosomal_uS14"/>
</dbReference>
<dbReference type="GO" id="GO:0005840">
    <property type="term" value="C:ribosome"/>
    <property type="evidence" value="ECO:0007669"/>
    <property type="project" value="UniProtKB-KW"/>
</dbReference>
<name>A0ABZ2GXK3_9GAMM</name>
<gene>
    <name evidence="7" type="primary">rpsN</name>
    <name evidence="7" type="ORF">RQL38_00735</name>
</gene>
<keyword evidence="3" id="KW-0687">Ribonucleoprotein</keyword>
<dbReference type="InterPro" id="IPR018271">
    <property type="entry name" value="Ribosomal_uS14_CS"/>
</dbReference>
<dbReference type="PANTHER" id="PTHR19836:SF19">
    <property type="entry name" value="SMALL RIBOSOMAL SUBUNIT PROTEIN US14M"/>
    <property type="match status" value="1"/>
</dbReference>
<evidence type="ECO:0000256" key="1">
    <source>
        <dbReference type="ARBA" id="ARBA00003686"/>
    </source>
</evidence>
<dbReference type="SUPFAM" id="SSF57716">
    <property type="entry name" value="Glucocorticoid receptor-like (DNA-binding domain)"/>
    <property type="match status" value="1"/>
</dbReference>
<dbReference type="RefSeq" id="WP_338521812.1">
    <property type="nucleotide sequence ID" value="NZ_CP135136.1"/>
</dbReference>
<dbReference type="PANTHER" id="PTHR19836">
    <property type="entry name" value="30S RIBOSOMAL PROTEIN S14"/>
    <property type="match status" value="1"/>
</dbReference>
<dbReference type="Proteomes" id="UP001360424">
    <property type="component" value="Chromosome"/>
</dbReference>
<dbReference type="EMBL" id="CP135136">
    <property type="protein sequence ID" value="WWR12154.1"/>
    <property type="molecule type" value="Genomic_DNA"/>
</dbReference>
<dbReference type="Pfam" id="PF00253">
    <property type="entry name" value="Ribosomal_S14"/>
    <property type="match status" value="1"/>
</dbReference>
<proteinExistence type="predicted"/>
<evidence type="ECO:0000256" key="4">
    <source>
        <dbReference type="ARBA" id="ARBA00035167"/>
    </source>
</evidence>
<evidence type="ECO:0000313" key="8">
    <source>
        <dbReference type="Proteomes" id="UP001360424"/>
    </source>
</evidence>
<keyword evidence="8" id="KW-1185">Reference proteome</keyword>
<accession>A0ABZ2GXK3</accession>
<comment type="function">
    <text evidence="1">Binds 16S rRNA, required for the assembly of 30S particles and may also be responsible for determining the conformation of the 16S rRNA at the A site.</text>
</comment>
<keyword evidence="2 7" id="KW-0689">Ribosomal protein</keyword>
<sequence length="100" mass="11851">MAKKSVIARVDKRKKLIEKYKKKRMYLKKVIKSSIEVNDIRNAQFKLSKLPVDSNPVRYSRRCQQCGRSRSILRKFELCRICLRKQLMFGNVTGGRKSSW</sequence>